<comment type="caution">
    <text evidence="1">The sequence shown here is derived from an EMBL/GenBank/DDBJ whole genome shotgun (WGS) entry which is preliminary data.</text>
</comment>
<dbReference type="AlphaFoldDB" id="A0A9W8IKV4"/>
<organism evidence="1 2">
    <name type="scientific">Coemansia aciculifera</name>
    <dbReference type="NCBI Taxonomy" id="417176"/>
    <lineage>
        <taxon>Eukaryota</taxon>
        <taxon>Fungi</taxon>
        <taxon>Fungi incertae sedis</taxon>
        <taxon>Zoopagomycota</taxon>
        <taxon>Kickxellomycotina</taxon>
        <taxon>Kickxellomycetes</taxon>
        <taxon>Kickxellales</taxon>
        <taxon>Kickxellaceae</taxon>
        <taxon>Coemansia</taxon>
    </lineage>
</organism>
<protein>
    <submittedName>
        <fullName evidence="1">Uncharacterized protein</fullName>
    </submittedName>
</protein>
<dbReference type="Proteomes" id="UP001140074">
    <property type="component" value="Unassembled WGS sequence"/>
</dbReference>
<evidence type="ECO:0000313" key="1">
    <source>
        <dbReference type="EMBL" id="KAJ2865921.1"/>
    </source>
</evidence>
<proteinExistence type="predicted"/>
<dbReference type="EMBL" id="JANBUY010000049">
    <property type="protein sequence ID" value="KAJ2865921.1"/>
    <property type="molecule type" value="Genomic_DNA"/>
</dbReference>
<keyword evidence="2" id="KW-1185">Reference proteome</keyword>
<gene>
    <name evidence="1" type="ORF">GGH94_001918</name>
</gene>
<sequence>MEFDGVRRDSQEYKKLLKPLLQVSHNFRAIALPLYCNYFKLMVLLFSQDARGVYDLLSSRSGDDRTTYKYLGHPTHHLSKELEIELDERTVYSGRALEALSRAPYDGCSFPLVRKLAFTLVTEELSKVNEDVEIDLSRAETDIRAFVERIKQLAPIVSEIRVQPKDLYPPDINDHFVGYLASQLYQLVGRIDYDYQVGTTVPVWQNLDTIRNLTHIKYTSVNSDGLFLQSVRLNASTLQDLDIASEYDYVDICGLIRNTDGSYVTYPCLLNLFL</sequence>
<accession>A0A9W8IKV4</accession>
<evidence type="ECO:0000313" key="2">
    <source>
        <dbReference type="Proteomes" id="UP001140074"/>
    </source>
</evidence>
<name>A0A9W8IKV4_9FUNG</name>
<reference evidence="1" key="1">
    <citation type="submission" date="2022-07" db="EMBL/GenBank/DDBJ databases">
        <title>Phylogenomic reconstructions and comparative analyses of Kickxellomycotina fungi.</title>
        <authorList>
            <person name="Reynolds N.K."/>
            <person name="Stajich J.E."/>
            <person name="Barry K."/>
            <person name="Grigoriev I.V."/>
            <person name="Crous P."/>
            <person name="Smith M.E."/>
        </authorList>
    </citation>
    <scope>NUCLEOTIDE SEQUENCE</scope>
    <source>
        <strain evidence="1">RSA 476</strain>
    </source>
</reference>